<dbReference type="InterPro" id="IPR017366">
    <property type="entry name" value="Hist_Lys-spec_deMease"/>
</dbReference>
<dbReference type="InterPro" id="IPR002937">
    <property type="entry name" value="Amino_oxidase"/>
</dbReference>
<dbReference type="InterPro" id="IPR036188">
    <property type="entry name" value="FAD/NAD-bd_sf"/>
</dbReference>
<dbReference type="PANTHER" id="PTHR10742:SF386">
    <property type="entry name" value="LYSINE-SPECIFIC HISTONE DEMETHYLASE 1A"/>
    <property type="match status" value="1"/>
</dbReference>
<comment type="domain">
    <text evidence="11">The SWIRM domain may act as an anchor site for a histone tail.</text>
</comment>
<comment type="subcellular location">
    <subcellularLocation>
        <location evidence="11">Nucleus</location>
    </subcellularLocation>
</comment>
<evidence type="ECO:0000256" key="8">
    <source>
        <dbReference type="ARBA" id="ARBA00022990"/>
    </source>
</evidence>
<dbReference type="GO" id="GO:0000122">
    <property type="term" value="P:negative regulation of transcription by RNA polymerase II"/>
    <property type="evidence" value="ECO:0007669"/>
    <property type="project" value="UniProtKB-ARBA"/>
</dbReference>
<dbReference type="GO" id="GO:0140682">
    <property type="term" value="F:FAD-dependent H3K4me/H3K4me3 demethylase activity"/>
    <property type="evidence" value="ECO:0007669"/>
    <property type="project" value="UniProtKB-EC"/>
</dbReference>
<keyword evidence="13" id="KW-0175">Coiled coil</keyword>
<dbReference type="GeneTree" id="ENSGT00940000157193"/>
<dbReference type="GO" id="GO:0005634">
    <property type="term" value="C:nucleus"/>
    <property type="evidence" value="ECO:0007669"/>
    <property type="project" value="UniProtKB-SubCell"/>
</dbReference>
<dbReference type="GO" id="GO:0000785">
    <property type="term" value="C:chromatin"/>
    <property type="evidence" value="ECO:0007669"/>
    <property type="project" value="UniProtKB-ARBA"/>
</dbReference>
<dbReference type="GO" id="GO:0051240">
    <property type="term" value="P:positive regulation of multicellular organismal process"/>
    <property type="evidence" value="ECO:0007669"/>
    <property type="project" value="UniProtKB-ARBA"/>
</dbReference>
<keyword evidence="8" id="KW-0007">Acetylation</keyword>
<evidence type="ECO:0000256" key="6">
    <source>
        <dbReference type="ARBA" id="ARBA00022827"/>
    </source>
</evidence>
<gene>
    <name evidence="16" type="primary">KDM1A</name>
    <name evidence="16" type="synonym">kdm1a</name>
</gene>
<dbReference type="GO" id="GO:0045597">
    <property type="term" value="P:positive regulation of cell differentiation"/>
    <property type="evidence" value="ECO:0007669"/>
    <property type="project" value="UniProtKB-ARBA"/>
</dbReference>
<comment type="similarity">
    <text evidence="2 11">Belongs to the flavin monoamine oxidase family.</text>
</comment>
<dbReference type="GO" id="GO:0050767">
    <property type="term" value="P:regulation of neurogenesis"/>
    <property type="evidence" value="ECO:0007669"/>
    <property type="project" value="UniProtKB-ARBA"/>
</dbReference>
<accession>A0A673YS09</accession>
<reference evidence="16" key="1">
    <citation type="submission" date="2025-08" db="UniProtKB">
        <authorList>
            <consortium name="Ensembl"/>
        </authorList>
    </citation>
    <scope>IDENTIFICATION</scope>
</reference>
<reference evidence="16" key="2">
    <citation type="submission" date="2025-09" db="UniProtKB">
        <authorList>
            <consortium name="Ensembl"/>
        </authorList>
    </citation>
    <scope>IDENTIFICATION</scope>
</reference>
<keyword evidence="9 11" id="KW-0560">Oxidoreductase</keyword>
<evidence type="ECO:0000259" key="15">
    <source>
        <dbReference type="PROSITE" id="PS50934"/>
    </source>
</evidence>
<dbReference type="EC" id="1.14.99.66" evidence="11"/>
<feature type="coiled-coil region" evidence="13">
    <location>
        <begin position="351"/>
        <end position="378"/>
    </location>
</feature>
<feature type="compositionally biased region" description="Basic and acidic residues" evidence="14">
    <location>
        <begin position="113"/>
        <end position="126"/>
    </location>
</feature>
<keyword evidence="11" id="KW-0156">Chromatin regulator</keyword>
<dbReference type="PROSITE" id="PS50934">
    <property type="entry name" value="SWIRM"/>
    <property type="match status" value="1"/>
</dbReference>
<dbReference type="InterPro" id="IPR036388">
    <property type="entry name" value="WH-like_DNA-bd_sf"/>
</dbReference>
<dbReference type="Pfam" id="PF04433">
    <property type="entry name" value="SWIRM"/>
    <property type="match status" value="1"/>
</dbReference>
<dbReference type="Gene3D" id="1.10.287.80">
    <property type="entry name" value="ATP synthase, gamma subunit, helix hairpin domain"/>
    <property type="match status" value="1"/>
</dbReference>
<proteinExistence type="inferred from homology"/>
<dbReference type="GO" id="GO:0003714">
    <property type="term" value="F:transcription corepressor activity"/>
    <property type="evidence" value="ECO:0007669"/>
    <property type="project" value="UniProtKB-ARBA"/>
</dbReference>
<evidence type="ECO:0000256" key="14">
    <source>
        <dbReference type="SAM" id="MobiDB-lite"/>
    </source>
</evidence>
<dbReference type="GO" id="GO:0003682">
    <property type="term" value="F:chromatin binding"/>
    <property type="evidence" value="ECO:0007669"/>
    <property type="project" value="UniProtKB-ARBA"/>
</dbReference>
<feature type="domain" description="SWIRM" evidence="15">
    <location>
        <begin position="154"/>
        <end position="253"/>
    </location>
</feature>
<evidence type="ECO:0000256" key="2">
    <source>
        <dbReference type="ARBA" id="ARBA00005995"/>
    </source>
</evidence>
<evidence type="ECO:0000256" key="10">
    <source>
        <dbReference type="ARBA" id="ARBA00052817"/>
    </source>
</evidence>
<keyword evidence="6 11" id="KW-0274">FAD</keyword>
<keyword evidence="11" id="KW-0678">Repressor</keyword>
<dbReference type="GO" id="GO:0019899">
    <property type="term" value="F:enzyme binding"/>
    <property type="evidence" value="ECO:0007669"/>
    <property type="project" value="UniProtKB-ARBA"/>
</dbReference>
<keyword evidence="11" id="KW-0539">Nucleus</keyword>
<dbReference type="GO" id="GO:2000179">
    <property type="term" value="P:positive regulation of neural precursor cell proliferation"/>
    <property type="evidence" value="ECO:0007669"/>
    <property type="project" value="UniProtKB-ARBA"/>
</dbReference>
<evidence type="ECO:0000256" key="4">
    <source>
        <dbReference type="ARBA" id="ARBA00022499"/>
    </source>
</evidence>
<feature type="binding site" evidence="12">
    <location>
        <begin position="727"/>
        <end position="728"/>
    </location>
    <ligand>
        <name>FAD</name>
        <dbReference type="ChEBI" id="CHEBI:57692"/>
    </ligand>
</feature>
<sequence length="769" mass="84821">MLSSKKSDAGTSSSASSSSSAAGGAERAPEAQATAQAGAPASAPGPMEIKKKERASPSGEPGGPPLPHPPGLGGVDPDTAEGRRTSRRKRSKVEYREMDESLANLSEDEYYSEEERNAKAEKERKQVIPPPAPPVEEEPDSEPEEPSGEAGGEGGGAAFQSRLPHDRMTSQEAACFPDIISGPQQTQKVFLYIRNRTLQLWLDNPKIQLTFEATAQQLEAPYNSDTVLVHRIHSYLERHGLINFGIYKRVKPLPRGNPMAVVSKQVNMELAKIKQKCPLYEANGQAVPKEKDEMVEQEFNRLLEATSYLSHQLDFNFLNNKPVSLGQALEVVIQLQEKHVKDEQIEHWKKIVKTQEDLKELLNKMVGTKERVKELHQQHKEASEVKPPRDITAEFLVKSKHRDLTALCKEYDELVESQVKLEEKLQELEANPPSDVYLSSRDRQILDWHFANLEFANATPLSTLSLKHWDQDDDFEFTGSHLTVRNGYSCVPVALAEGLDIKLNTAVRQVRYTASGCEVIAVNTRSTTQTFIYKCDAVLCTLPLGVMKQQPPAVQFVPPLPEWKTAAIQRMGFGNLNKVVLCFDRVFWDPSVNLFGHVGSTTASRGELFLFWNLYKAPILLALMAGEAAGIMENISDDVIVGRCLAILKGIFGSSAVPQPKETVVTRWRADPWARGSYSYVAAGSSGNDYDLMAQPITPGPAIPGASQPVPRLFFAGEHTIRNYPATVHGALLSGLREAGRIADQFLGAMYTLPRQTTPTAAPQPSPSV</sequence>
<dbReference type="GO" id="GO:0043426">
    <property type="term" value="F:MRF binding"/>
    <property type="evidence" value="ECO:0007669"/>
    <property type="project" value="UniProtKB-ARBA"/>
</dbReference>
<comment type="cofactor">
    <cofactor evidence="1 11 12">
        <name>FAD</name>
        <dbReference type="ChEBI" id="CHEBI:57692"/>
    </cofactor>
</comment>
<evidence type="ECO:0000256" key="9">
    <source>
        <dbReference type="ARBA" id="ARBA00023002"/>
    </source>
</evidence>
<comment type="catalytic activity">
    <reaction evidence="10 11">
        <text>N(6),N(6)-dimethyl-L-lysyl(4)-[histone H3] + 2 A + 2 H2O = L-lysyl(4)-[histone H3] + 2 formaldehyde + 2 AH2</text>
        <dbReference type="Rhea" id="RHEA:60244"/>
        <dbReference type="Rhea" id="RHEA-COMP:15540"/>
        <dbReference type="Rhea" id="RHEA-COMP:15547"/>
        <dbReference type="ChEBI" id="CHEBI:13193"/>
        <dbReference type="ChEBI" id="CHEBI:15377"/>
        <dbReference type="ChEBI" id="CHEBI:16842"/>
        <dbReference type="ChEBI" id="CHEBI:17499"/>
        <dbReference type="ChEBI" id="CHEBI:29969"/>
        <dbReference type="ChEBI" id="CHEBI:61976"/>
        <dbReference type="EC" id="1.14.99.66"/>
    </reaction>
</comment>
<protein>
    <recommendedName>
        <fullName evidence="11">Lysine-specific histone demethylase</fullName>
        <ecNumber evidence="11">1.14.99.66</ecNumber>
    </recommendedName>
</protein>
<keyword evidence="17" id="KW-1185">Reference proteome</keyword>
<feature type="compositionally biased region" description="Acidic residues" evidence="14">
    <location>
        <begin position="135"/>
        <end position="147"/>
    </location>
</feature>
<dbReference type="Gene3D" id="3.90.660.10">
    <property type="match status" value="1"/>
</dbReference>
<feature type="region of interest" description="Disordered" evidence="14">
    <location>
        <begin position="1"/>
        <end position="161"/>
    </location>
</feature>
<dbReference type="GO" id="GO:0061629">
    <property type="term" value="F:RNA polymerase II-specific DNA-binding transcription factor binding"/>
    <property type="evidence" value="ECO:0007669"/>
    <property type="project" value="UniProtKB-ARBA"/>
</dbReference>
<evidence type="ECO:0000256" key="11">
    <source>
        <dbReference type="PIRNR" id="PIRNR038051"/>
    </source>
</evidence>
<dbReference type="GO" id="GO:0045944">
    <property type="term" value="P:positive regulation of transcription by RNA polymerase II"/>
    <property type="evidence" value="ECO:0007669"/>
    <property type="project" value="UniProtKB-ARBA"/>
</dbReference>
<dbReference type="InterPro" id="IPR007526">
    <property type="entry name" value="SWIRM"/>
</dbReference>
<dbReference type="SUPFAM" id="SSF46689">
    <property type="entry name" value="Homeodomain-like"/>
    <property type="match status" value="1"/>
</dbReference>
<evidence type="ECO:0000256" key="13">
    <source>
        <dbReference type="SAM" id="Coils"/>
    </source>
</evidence>
<dbReference type="FunFam" id="1.10.10.10:FF:000064">
    <property type="entry name" value="Lysine-specific histone demethylase 1A"/>
    <property type="match status" value="1"/>
</dbReference>
<comment type="function">
    <text evidence="11">Histone demethylase that can demethylate both 'Lys-4' (H3K4me) and 'Lys-9' (H3K9me) of histone H3, thereby acting as a coactivator or a corepressor, depending on the context. Acts by oxidizing the substrate by FAD to generate the corresponding imine that is subsequently hydrolyzed. Acts as a corepressor by mediating demethylation of H3K4me, a specific tag for epigenetic transcriptional activation. Demethylates both mono- (H3K4me1) and di-methylated (H3K4me2) H3K4me. May play a role in the repression of neuronal genes. Alone, it is unable to demethylate H3K4me on nucleosomes and requires the presence of RCOR1/CoREST to achieve such activity.</text>
</comment>
<dbReference type="SUPFAM" id="SSF51905">
    <property type="entry name" value="FAD/NAD(P)-binding domain"/>
    <property type="match status" value="1"/>
</dbReference>
<dbReference type="Proteomes" id="UP000472277">
    <property type="component" value="Chromosome 33"/>
</dbReference>
<evidence type="ECO:0000256" key="3">
    <source>
        <dbReference type="ARBA" id="ARBA00022473"/>
    </source>
</evidence>
<keyword evidence="4" id="KW-1017">Isopeptide bond</keyword>
<feature type="binding site" evidence="12">
    <location>
        <begin position="261"/>
        <end position="305"/>
    </location>
    <ligand>
        <name>FAD</name>
        <dbReference type="ChEBI" id="CHEBI:57692"/>
    </ligand>
</feature>
<keyword evidence="11" id="KW-0805">Transcription regulation</keyword>
<keyword evidence="7" id="KW-0832">Ubl conjugation</keyword>
<evidence type="ECO:0000256" key="12">
    <source>
        <dbReference type="PIRSR" id="PIRSR038051-1"/>
    </source>
</evidence>
<dbReference type="Ensembl" id="ENSSTUT00000039247.1">
    <property type="protein sequence ID" value="ENSSTUP00000037558.1"/>
    <property type="gene ID" value="ENSSTUG00000015929.1"/>
</dbReference>
<dbReference type="GO" id="GO:0003713">
    <property type="term" value="F:transcription coactivator activity"/>
    <property type="evidence" value="ECO:0007669"/>
    <property type="project" value="UniProtKB-ARBA"/>
</dbReference>
<evidence type="ECO:0000313" key="16">
    <source>
        <dbReference type="Ensembl" id="ENSSTUP00000037558.1"/>
    </source>
</evidence>
<evidence type="ECO:0000256" key="5">
    <source>
        <dbReference type="ARBA" id="ARBA00022630"/>
    </source>
</evidence>
<keyword evidence="3" id="KW-0217">Developmental protein</keyword>
<dbReference type="FunFam" id="1.10.287.80:FF:000002">
    <property type="entry name" value="Lysine-specific histone demethylase 1A"/>
    <property type="match status" value="1"/>
</dbReference>
<feature type="binding site" evidence="12">
    <location>
        <position position="718"/>
    </location>
    <ligand>
        <name>FAD</name>
        <dbReference type="ChEBI" id="CHEBI:57692"/>
    </ligand>
</feature>
<feature type="compositionally biased region" description="Low complexity" evidence="14">
    <location>
        <begin position="9"/>
        <end position="46"/>
    </location>
</feature>
<dbReference type="PIRSF" id="PIRSF038051">
    <property type="entry name" value="Histone_Lys-demethylase"/>
    <property type="match status" value="1"/>
</dbReference>
<dbReference type="GO" id="GO:0050660">
    <property type="term" value="F:flavin adenine dinucleotide binding"/>
    <property type="evidence" value="ECO:0007669"/>
    <property type="project" value="UniProtKB-UniRule"/>
</dbReference>
<dbReference type="FunFam" id="3.50.50.60:FF:000027">
    <property type="entry name" value="Lysine-specific histone demethylase"/>
    <property type="match status" value="1"/>
</dbReference>
<dbReference type="GO" id="GO:0140861">
    <property type="term" value="P:DNA repair-dependent chromatin remodeling"/>
    <property type="evidence" value="ECO:0007669"/>
    <property type="project" value="UniProtKB-ARBA"/>
</dbReference>
<evidence type="ECO:0000256" key="1">
    <source>
        <dbReference type="ARBA" id="ARBA00001974"/>
    </source>
</evidence>
<dbReference type="SUPFAM" id="SSF54373">
    <property type="entry name" value="FAD-linked reductases, C-terminal domain"/>
    <property type="match status" value="1"/>
</dbReference>
<keyword evidence="5 11" id="KW-0285">Flavoprotein</keyword>
<dbReference type="Gene3D" id="1.10.10.10">
    <property type="entry name" value="Winged helix-like DNA-binding domain superfamily/Winged helix DNA-binding domain"/>
    <property type="match status" value="1"/>
</dbReference>
<dbReference type="GO" id="GO:0032454">
    <property type="term" value="F:histone H3K9 demethylase activity"/>
    <property type="evidence" value="ECO:0007669"/>
    <property type="project" value="UniProtKB-ARBA"/>
</dbReference>
<dbReference type="InterPro" id="IPR050281">
    <property type="entry name" value="Flavin_monoamine_oxidase"/>
</dbReference>
<dbReference type="PANTHER" id="PTHR10742">
    <property type="entry name" value="FLAVIN MONOAMINE OXIDASE"/>
    <property type="match status" value="1"/>
</dbReference>
<dbReference type="AlphaFoldDB" id="A0A673YS09"/>
<organism evidence="16 17">
    <name type="scientific">Salmo trutta</name>
    <name type="common">Brown trout</name>
    <dbReference type="NCBI Taxonomy" id="8032"/>
    <lineage>
        <taxon>Eukaryota</taxon>
        <taxon>Metazoa</taxon>
        <taxon>Chordata</taxon>
        <taxon>Craniata</taxon>
        <taxon>Vertebrata</taxon>
        <taxon>Euteleostomi</taxon>
        <taxon>Actinopterygii</taxon>
        <taxon>Neopterygii</taxon>
        <taxon>Teleostei</taxon>
        <taxon>Protacanthopterygii</taxon>
        <taxon>Salmoniformes</taxon>
        <taxon>Salmonidae</taxon>
        <taxon>Salmoninae</taxon>
        <taxon>Salmo</taxon>
    </lineage>
</organism>
<evidence type="ECO:0000313" key="17">
    <source>
        <dbReference type="Proteomes" id="UP000472277"/>
    </source>
</evidence>
<dbReference type="Gene3D" id="3.50.50.60">
    <property type="entry name" value="FAD/NAD(P)-binding domain"/>
    <property type="match status" value="1"/>
</dbReference>
<dbReference type="FunFam" id="3.90.660.10:FF:000001">
    <property type="entry name" value="Lysine-specific histone demethylase"/>
    <property type="match status" value="1"/>
</dbReference>
<name>A0A673YS09_SALTR</name>
<dbReference type="Pfam" id="PF01593">
    <property type="entry name" value="Amino_oxidase"/>
    <property type="match status" value="1"/>
</dbReference>
<keyword evidence="11" id="KW-0804">Transcription</keyword>
<dbReference type="InterPro" id="IPR009057">
    <property type="entry name" value="Homeodomain-like_sf"/>
</dbReference>
<evidence type="ECO:0000256" key="7">
    <source>
        <dbReference type="ARBA" id="ARBA00022843"/>
    </source>
</evidence>